<organism evidence="1 2">
    <name type="scientific">Neonectria ditissima</name>
    <dbReference type="NCBI Taxonomy" id="78410"/>
    <lineage>
        <taxon>Eukaryota</taxon>
        <taxon>Fungi</taxon>
        <taxon>Dikarya</taxon>
        <taxon>Ascomycota</taxon>
        <taxon>Pezizomycotina</taxon>
        <taxon>Sordariomycetes</taxon>
        <taxon>Hypocreomycetidae</taxon>
        <taxon>Hypocreales</taxon>
        <taxon>Nectriaceae</taxon>
        <taxon>Neonectria</taxon>
    </lineage>
</organism>
<accession>A0A0P7AV86</accession>
<gene>
    <name evidence="1" type="ORF">AK830_g4694</name>
</gene>
<evidence type="ECO:0000313" key="1">
    <source>
        <dbReference type="EMBL" id="KPM41838.1"/>
    </source>
</evidence>
<proteinExistence type="predicted"/>
<name>A0A0P7AV86_9HYPO</name>
<sequence>MAATPGRQIRIFAGLWNCTDFFLHHLRFSRASQHYDPIISSLRLAQSRSLILSNALPVSHTLEDQDTITGFVSLRFSLLFIQTHAFIRARTSTRTRSSPAKTQTISNMPRLALRSRSFKATKNLRRRIKLAHRRRQQAAAVKPTTRAAPVPATPSYDRLPKFIPELARQYEELEDWQAQKTGRPAALSPEFKALLAKDYEARQQWKADLNKVYSTMNLAKYELLVEADERRVKELHEGFERIRSRLFVQPRP</sequence>
<dbReference type="EMBL" id="LKCW01000058">
    <property type="protein sequence ID" value="KPM41838.1"/>
    <property type="molecule type" value="Genomic_DNA"/>
</dbReference>
<comment type="caution">
    <text evidence="1">The sequence shown here is derived from an EMBL/GenBank/DDBJ whole genome shotgun (WGS) entry which is preliminary data.</text>
</comment>
<dbReference type="Proteomes" id="UP000050424">
    <property type="component" value="Unassembled WGS sequence"/>
</dbReference>
<dbReference type="AlphaFoldDB" id="A0A0P7AV86"/>
<protein>
    <submittedName>
        <fullName evidence="1">Uncharacterized protein</fullName>
    </submittedName>
</protein>
<reference evidence="1 2" key="1">
    <citation type="submission" date="2015-09" db="EMBL/GenBank/DDBJ databases">
        <title>Draft genome of a European isolate of the apple canker pathogen Neonectria ditissima.</title>
        <authorList>
            <person name="Gomez-Cortecero A."/>
            <person name="Harrison R.J."/>
            <person name="Armitage A.D."/>
        </authorList>
    </citation>
    <scope>NUCLEOTIDE SEQUENCE [LARGE SCALE GENOMIC DNA]</scope>
    <source>
        <strain evidence="1 2">R09/05</strain>
    </source>
</reference>
<keyword evidence="2" id="KW-1185">Reference proteome</keyword>
<evidence type="ECO:0000313" key="2">
    <source>
        <dbReference type="Proteomes" id="UP000050424"/>
    </source>
</evidence>